<dbReference type="InterPro" id="IPR051380">
    <property type="entry name" value="pH-response_reg_palI/RIM9"/>
</dbReference>
<evidence type="ECO:0000313" key="3">
    <source>
        <dbReference type="RefSeq" id="XP_033769133.1"/>
    </source>
</evidence>
<keyword evidence="2" id="KW-0472">Membrane</keyword>
<feature type="transmembrane region" description="Helical" evidence="2">
    <location>
        <begin position="7"/>
        <end position="33"/>
    </location>
</feature>
<feature type="region of interest" description="Disordered" evidence="1">
    <location>
        <begin position="278"/>
        <end position="345"/>
    </location>
</feature>
<reference evidence="3" key="1">
    <citation type="journal article" date="2017" name="Nat. Genet.">
        <title>Contrasting evolutionary genome dynamics between domesticated and wild yeasts.</title>
        <authorList>
            <person name="Yue J.X."/>
            <person name="Li J."/>
            <person name="Aigrain L."/>
            <person name="Hallin J."/>
            <person name="Persson K."/>
            <person name="Oliver K."/>
            <person name="Bergstrom A."/>
            <person name="Coupland P."/>
            <person name="Warringer J."/>
            <person name="Lagomarsino M.C."/>
            <person name="Fischer G."/>
            <person name="Durbin R."/>
            <person name="Liti G."/>
        </authorList>
    </citation>
    <scope>NUCLEOTIDE SEQUENCE</scope>
    <source>
        <strain evidence="3">CBS432</strain>
    </source>
</reference>
<reference evidence="3" key="2">
    <citation type="submission" date="2020-01" db="EMBL/GenBank/DDBJ databases">
        <title>Population-level Yeast Reference Genomes.</title>
        <authorList>
            <person name="Yue J.-X."/>
        </authorList>
    </citation>
    <scope>NUCLEOTIDE SEQUENCE</scope>
    <source>
        <strain evidence="3">CBS432</strain>
    </source>
</reference>
<proteinExistence type="predicted"/>
<feature type="transmembrane region" description="Helical" evidence="2">
    <location>
        <begin position="89"/>
        <end position="116"/>
    </location>
</feature>
<feature type="transmembrane region" description="Helical" evidence="2">
    <location>
        <begin position="128"/>
        <end position="155"/>
    </location>
</feature>
<feature type="compositionally biased region" description="Low complexity" evidence="1">
    <location>
        <begin position="325"/>
        <end position="343"/>
    </location>
</feature>
<gene>
    <name evidence="3" type="primary">TOS7</name>
    <name evidence="3" type="ORF">SPAR_O01290</name>
</gene>
<accession>A0A8B8UZI5</accession>
<dbReference type="OrthoDB" id="2354757at2759"/>
<reference evidence="3" key="4">
    <citation type="submission" date="2025-08" db="UniProtKB">
        <authorList>
            <consortium name="RefSeq"/>
        </authorList>
    </citation>
    <scope>IDENTIFICATION</scope>
    <source>
        <strain evidence="3">CBS432</strain>
    </source>
</reference>
<organism evidence="3">
    <name type="scientific">Saccharomyces paradoxus</name>
    <name type="common">Yeast</name>
    <name type="synonym">Saccharomyces douglasii</name>
    <dbReference type="NCBI Taxonomy" id="27291"/>
    <lineage>
        <taxon>Eukaryota</taxon>
        <taxon>Fungi</taxon>
        <taxon>Dikarya</taxon>
        <taxon>Ascomycota</taxon>
        <taxon>Saccharomycotina</taxon>
        <taxon>Saccharomycetes</taxon>
        <taxon>Saccharomycetales</taxon>
        <taxon>Saccharomycetaceae</taxon>
        <taxon>Saccharomyces</taxon>
    </lineage>
</organism>
<dbReference type="GO" id="GO:0005886">
    <property type="term" value="C:plasma membrane"/>
    <property type="evidence" value="ECO:0007669"/>
    <property type="project" value="InterPro"/>
</dbReference>
<keyword evidence="2" id="KW-0812">Transmembrane</keyword>
<dbReference type="RefSeq" id="XP_033769133.1">
    <property type="nucleotide sequence ID" value="XM_033913242.1"/>
</dbReference>
<keyword evidence="2" id="KW-1133">Transmembrane helix</keyword>
<evidence type="ECO:0000256" key="1">
    <source>
        <dbReference type="SAM" id="MobiDB-lite"/>
    </source>
</evidence>
<dbReference type="GO" id="GO:0032153">
    <property type="term" value="C:cell division site"/>
    <property type="evidence" value="ECO:0007669"/>
    <property type="project" value="TreeGrafter"/>
</dbReference>
<dbReference type="VEuPathDB" id="FungiDB:SPAR_O01290"/>
<dbReference type="GO" id="GO:0035838">
    <property type="term" value="C:growing cell tip"/>
    <property type="evidence" value="ECO:0007669"/>
    <property type="project" value="TreeGrafter"/>
</dbReference>
<evidence type="ECO:0000256" key="2">
    <source>
        <dbReference type="SAM" id="Phobius"/>
    </source>
</evidence>
<dbReference type="Pfam" id="PF06687">
    <property type="entry name" value="SUR7"/>
    <property type="match status" value="1"/>
</dbReference>
<feature type="compositionally biased region" description="Polar residues" evidence="1">
    <location>
        <begin position="307"/>
        <end position="324"/>
    </location>
</feature>
<dbReference type="GeneID" id="54633558"/>
<name>A0A8B8UZI5_SACPA</name>
<dbReference type="InterPro" id="IPR009571">
    <property type="entry name" value="SUR7/Rim9-like_fungi"/>
</dbReference>
<dbReference type="KEGG" id="spao:SPAR_O01290"/>
<feature type="transmembrane region" description="Helical" evidence="2">
    <location>
        <begin position="161"/>
        <end position="184"/>
    </location>
</feature>
<dbReference type="PANTHER" id="PTHR28013:SF8">
    <property type="entry name" value="AEL027WP"/>
    <property type="match status" value="1"/>
</dbReference>
<sequence>MKKNSSVVFFLVGLSQFVTMAFLIIGSITAPIFKQIGYSKYDEITYGTFGYCKDGSCSKASYNYNPDALSDSDSNWKLNSNARSILGKIIFITPIAAGLNFLGFFSTIMSVLLINVLSSDRVGSASAIMFFVNLTFSTLGFLSASLICIVVFLLFYPHVTWCSWVLIPGAALSLLVIPLIFLAYSRSSGSRDDDEMEELEEKGMLLNDPYLNSETERFDIDADSGANLRGDSRTNLLGNNFNSGTNTMVLPNIISHSQDPKLSNITTSTTSDISTYDKEAKDMENSNASGLNDEEDDGMAYDKRRSASTYSVIESESGLKNGSISNNYMKNNSSNTSNNTNYKVPLGKTEISSSASLASSDYSQREVIPHRNPSRLLNDIMETSFNEPNDNHINGMSSYNDKDSTLTSISQRGVNPEVYGQMPRIAAVGPPNTRPYAGQPHPAPLVYPQQQQLQPQQQYQSQQQYHQYNLYQRTTPAGPDPSNVILQSNPYFNVGPNQVPQRRNPVPSVGFAPNPLPNQSPITQGYKPAYKRRLQNKNLPRATTSLSNPYGFR</sequence>
<dbReference type="AlphaFoldDB" id="A0A8B8UZI5"/>
<dbReference type="PANTHER" id="PTHR28013">
    <property type="entry name" value="PROTEIN DCV1-RELATED"/>
    <property type="match status" value="1"/>
</dbReference>
<protein>
    <submittedName>
        <fullName evidence="3">Tos7p</fullName>
    </submittedName>
</protein>
<reference evidence="3" key="3">
    <citation type="submission" date="2025-07" db="EMBL/GenBank/DDBJ databases">
        <authorList>
            <consortium name="NCBI Genome Project"/>
        </authorList>
    </citation>
    <scope>NUCLEOTIDE SEQUENCE</scope>
    <source>
        <strain evidence="3">CBS432</strain>
    </source>
</reference>